<gene>
    <name evidence="4" type="ORF">FHW37_102483</name>
</gene>
<keyword evidence="2" id="KW-1133">Transmembrane helix</keyword>
<organism evidence="4 5">
    <name type="scientific">Neorhizobium alkalisoli</name>
    <dbReference type="NCBI Taxonomy" id="528178"/>
    <lineage>
        <taxon>Bacteria</taxon>
        <taxon>Pseudomonadati</taxon>
        <taxon>Pseudomonadota</taxon>
        <taxon>Alphaproteobacteria</taxon>
        <taxon>Hyphomicrobiales</taxon>
        <taxon>Rhizobiaceae</taxon>
        <taxon>Rhizobium/Agrobacterium group</taxon>
        <taxon>Neorhizobium</taxon>
    </lineage>
</organism>
<dbReference type="InterPro" id="IPR036013">
    <property type="entry name" value="Band_7/SPFH_dom_sf"/>
</dbReference>
<dbReference type="Pfam" id="PF01145">
    <property type="entry name" value="Band_7"/>
    <property type="match status" value="1"/>
</dbReference>
<dbReference type="AlphaFoldDB" id="A0A561R2K2"/>
<evidence type="ECO:0000313" key="5">
    <source>
        <dbReference type="Proteomes" id="UP000320653"/>
    </source>
</evidence>
<accession>A0A561R2K2</accession>
<dbReference type="Proteomes" id="UP000320653">
    <property type="component" value="Unassembled WGS sequence"/>
</dbReference>
<dbReference type="PANTHER" id="PTHR42911">
    <property type="entry name" value="MODULATOR OF FTSH PROTEASE HFLC"/>
    <property type="match status" value="1"/>
</dbReference>
<feature type="domain" description="Band 7" evidence="3">
    <location>
        <begin position="45"/>
        <end position="207"/>
    </location>
</feature>
<keyword evidence="2" id="KW-0472">Membrane</keyword>
<protein>
    <submittedName>
        <fullName evidence="4">Protease FtsH subunit HflC</fullName>
    </submittedName>
</protein>
<dbReference type="GO" id="GO:0008233">
    <property type="term" value="F:peptidase activity"/>
    <property type="evidence" value="ECO:0007669"/>
    <property type="project" value="UniProtKB-KW"/>
</dbReference>
<comment type="caution">
    <text evidence="4">The sequence shown here is derived from an EMBL/GenBank/DDBJ whole genome shotgun (WGS) entry which is preliminary data.</text>
</comment>
<dbReference type="GO" id="GO:0016020">
    <property type="term" value="C:membrane"/>
    <property type="evidence" value="ECO:0007669"/>
    <property type="project" value="UniProtKB-SubCell"/>
</dbReference>
<proteinExistence type="predicted"/>
<dbReference type="PANTHER" id="PTHR42911:SF2">
    <property type="entry name" value="PROHIBITIN FAMILY PROTEIN"/>
    <property type="match status" value="1"/>
</dbReference>
<dbReference type="EMBL" id="VIWP01000002">
    <property type="protein sequence ID" value="TWF56844.1"/>
    <property type="molecule type" value="Genomic_DNA"/>
</dbReference>
<sequence length="305" mass="33180">MSNDDSSPSLPLQNGRPRPQRRNPFSLTLIVSGLVVLAVLYVISSAYYTVAQGERGVITRFGAVTGTAEPGLGFKVPLITKVNPISVQTQIIKLDNEEAYSQDQQAAHLQLSINYSIIPAEASAVFAQFGSEENLQTRLIRPRVRQQLKNVFGHYTAATAISQRDKLNTEVREAVQEAVKGLVEVEGVQLEDLKFSKEYESAIEARMMAEVEVQRSTQRVANEKQLAQITVTQAQAKADSQLAVAKAEAEATRIRGEAEAAAIKARGDALKQNPDLVALTQAERWDGKLPTTMIPGGAVPMLGVK</sequence>
<evidence type="ECO:0000256" key="1">
    <source>
        <dbReference type="ARBA" id="ARBA00004167"/>
    </source>
</evidence>
<dbReference type="OrthoDB" id="9812991at2"/>
<keyword evidence="2" id="KW-0812">Transmembrane</keyword>
<dbReference type="SUPFAM" id="SSF117892">
    <property type="entry name" value="Band 7/SPFH domain"/>
    <property type="match status" value="1"/>
</dbReference>
<dbReference type="GO" id="GO:0006508">
    <property type="term" value="P:proteolysis"/>
    <property type="evidence" value="ECO:0007669"/>
    <property type="project" value="UniProtKB-KW"/>
</dbReference>
<dbReference type="RefSeq" id="WP_145634800.1">
    <property type="nucleotide sequence ID" value="NZ_VIWP01000002.1"/>
</dbReference>
<keyword evidence="4" id="KW-0378">Hydrolase</keyword>
<evidence type="ECO:0000259" key="3">
    <source>
        <dbReference type="SMART" id="SM00244"/>
    </source>
</evidence>
<dbReference type="InterPro" id="IPR001107">
    <property type="entry name" value="Band_7"/>
</dbReference>
<evidence type="ECO:0000313" key="4">
    <source>
        <dbReference type="EMBL" id="TWF56844.1"/>
    </source>
</evidence>
<dbReference type="CDD" id="cd03401">
    <property type="entry name" value="SPFH_prohibitin"/>
    <property type="match status" value="1"/>
</dbReference>
<name>A0A561R2K2_9HYPH</name>
<dbReference type="InterPro" id="IPR000163">
    <property type="entry name" value="Prohibitin"/>
</dbReference>
<dbReference type="SMART" id="SM00244">
    <property type="entry name" value="PHB"/>
    <property type="match status" value="1"/>
</dbReference>
<keyword evidence="4" id="KW-0645">Protease</keyword>
<keyword evidence="5" id="KW-1185">Reference proteome</keyword>
<dbReference type="Gene3D" id="3.30.479.30">
    <property type="entry name" value="Band 7 domain"/>
    <property type="match status" value="1"/>
</dbReference>
<evidence type="ECO:0000256" key="2">
    <source>
        <dbReference type="SAM" id="Phobius"/>
    </source>
</evidence>
<reference evidence="4 5" key="1">
    <citation type="submission" date="2019-06" db="EMBL/GenBank/DDBJ databases">
        <title>Sorghum-associated microbial communities from plants grown in Nebraska, USA.</title>
        <authorList>
            <person name="Schachtman D."/>
        </authorList>
    </citation>
    <scope>NUCLEOTIDE SEQUENCE [LARGE SCALE GENOMIC DNA]</scope>
    <source>
        <strain evidence="4 5">1225</strain>
    </source>
</reference>
<feature type="transmembrane region" description="Helical" evidence="2">
    <location>
        <begin position="25"/>
        <end position="48"/>
    </location>
</feature>
<comment type="subcellular location">
    <subcellularLocation>
        <location evidence="1">Membrane</location>
        <topology evidence="1">Single-pass membrane protein</topology>
    </subcellularLocation>
</comment>